<dbReference type="AlphaFoldDB" id="A0AA38MS23"/>
<evidence type="ECO:0000313" key="2">
    <source>
        <dbReference type="Proteomes" id="UP001168821"/>
    </source>
</evidence>
<name>A0AA38MS23_9CUCU</name>
<dbReference type="EMBL" id="JALNTZ010000001">
    <property type="protein sequence ID" value="KAJ3665512.1"/>
    <property type="molecule type" value="Genomic_DNA"/>
</dbReference>
<sequence>MPKPLHKDVKQMDDNLVDYFAKEPLTAVQDRVAAALGVYILPRNRDPRTKQVCDISTSEQCAIRECLYGMVEEKIHVTRSPLIDCLKEKHIFEGSVSSLGKILHSQLGFVIRQPVYGSVLWNYNMLFMQEPNSYVNICTISRTQILCHVYILMKHGYLKMVR</sequence>
<protein>
    <submittedName>
        <fullName evidence="1">Uncharacterized protein</fullName>
    </submittedName>
</protein>
<accession>A0AA38MS23</accession>
<proteinExistence type="predicted"/>
<dbReference type="Proteomes" id="UP001168821">
    <property type="component" value="Unassembled WGS sequence"/>
</dbReference>
<evidence type="ECO:0000313" key="1">
    <source>
        <dbReference type="EMBL" id="KAJ3665512.1"/>
    </source>
</evidence>
<comment type="caution">
    <text evidence="1">The sequence shown here is derived from an EMBL/GenBank/DDBJ whole genome shotgun (WGS) entry which is preliminary data.</text>
</comment>
<keyword evidence="2" id="KW-1185">Reference proteome</keyword>
<organism evidence="1 2">
    <name type="scientific">Zophobas morio</name>
    <dbReference type="NCBI Taxonomy" id="2755281"/>
    <lineage>
        <taxon>Eukaryota</taxon>
        <taxon>Metazoa</taxon>
        <taxon>Ecdysozoa</taxon>
        <taxon>Arthropoda</taxon>
        <taxon>Hexapoda</taxon>
        <taxon>Insecta</taxon>
        <taxon>Pterygota</taxon>
        <taxon>Neoptera</taxon>
        <taxon>Endopterygota</taxon>
        <taxon>Coleoptera</taxon>
        <taxon>Polyphaga</taxon>
        <taxon>Cucujiformia</taxon>
        <taxon>Tenebrionidae</taxon>
        <taxon>Zophobas</taxon>
    </lineage>
</organism>
<reference evidence="1" key="1">
    <citation type="journal article" date="2023" name="G3 (Bethesda)">
        <title>Whole genome assemblies of Zophobas morio and Tenebrio molitor.</title>
        <authorList>
            <person name="Kaur S."/>
            <person name="Stinson S.A."/>
            <person name="diCenzo G.C."/>
        </authorList>
    </citation>
    <scope>NUCLEOTIDE SEQUENCE</scope>
    <source>
        <strain evidence="1">QUZm001</strain>
    </source>
</reference>
<gene>
    <name evidence="1" type="ORF">Zmor_001004</name>
</gene>